<sequence length="150" mass="16403">MVRGPRLPKTRPSHCPPRPQGSSRPVVATTSHGATHGGYHQSWCHPLLARQCALVLLVKGPREQPRAVVPLTRREGDHEDNLGTREARLQGLDTASRPRLMILTTDRGRSRGHALATWEGWKVEEAIALGTIGTTMSRGPFTTRPSGRGP</sequence>
<reference evidence="2" key="1">
    <citation type="submission" date="2023-08" db="EMBL/GenBank/DDBJ databases">
        <title>A de novo genome assembly of Solanum verrucosum Schlechtendal, a Mexican diploid species geographically isolated from the other diploid A-genome species in potato relatives.</title>
        <authorList>
            <person name="Hosaka K."/>
        </authorList>
    </citation>
    <scope>NUCLEOTIDE SEQUENCE</scope>
    <source>
        <tissue evidence="2">Young leaves</tissue>
    </source>
</reference>
<feature type="compositionally biased region" description="Basic residues" evidence="1">
    <location>
        <begin position="1"/>
        <end position="12"/>
    </location>
</feature>
<evidence type="ECO:0000313" key="2">
    <source>
        <dbReference type="EMBL" id="WMV58407.1"/>
    </source>
</evidence>
<dbReference type="AlphaFoldDB" id="A0AAF0V5N1"/>
<protein>
    <submittedName>
        <fullName evidence="2">Uncharacterized protein</fullName>
    </submittedName>
</protein>
<proteinExistence type="predicted"/>
<gene>
    <name evidence="2" type="ORF">MTR67_051792</name>
</gene>
<feature type="compositionally biased region" description="Polar residues" evidence="1">
    <location>
        <begin position="20"/>
        <end position="33"/>
    </location>
</feature>
<feature type="region of interest" description="Disordered" evidence="1">
    <location>
        <begin position="1"/>
        <end position="34"/>
    </location>
</feature>
<evidence type="ECO:0000256" key="1">
    <source>
        <dbReference type="SAM" id="MobiDB-lite"/>
    </source>
</evidence>
<keyword evidence="3" id="KW-1185">Reference proteome</keyword>
<dbReference type="Proteomes" id="UP001234989">
    <property type="component" value="Chromosome 12"/>
</dbReference>
<accession>A0AAF0V5N1</accession>
<evidence type="ECO:0000313" key="3">
    <source>
        <dbReference type="Proteomes" id="UP001234989"/>
    </source>
</evidence>
<name>A0AAF0V5N1_SOLVR</name>
<dbReference type="EMBL" id="CP133623">
    <property type="protein sequence ID" value="WMV58407.1"/>
    <property type="molecule type" value="Genomic_DNA"/>
</dbReference>
<organism evidence="2 3">
    <name type="scientific">Solanum verrucosum</name>
    <dbReference type="NCBI Taxonomy" id="315347"/>
    <lineage>
        <taxon>Eukaryota</taxon>
        <taxon>Viridiplantae</taxon>
        <taxon>Streptophyta</taxon>
        <taxon>Embryophyta</taxon>
        <taxon>Tracheophyta</taxon>
        <taxon>Spermatophyta</taxon>
        <taxon>Magnoliopsida</taxon>
        <taxon>eudicotyledons</taxon>
        <taxon>Gunneridae</taxon>
        <taxon>Pentapetalae</taxon>
        <taxon>asterids</taxon>
        <taxon>lamiids</taxon>
        <taxon>Solanales</taxon>
        <taxon>Solanaceae</taxon>
        <taxon>Solanoideae</taxon>
        <taxon>Solaneae</taxon>
        <taxon>Solanum</taxon>
    </lineage>
</organism>